<dbReference type="RefSeq" id="WP_307325576.1">
    <property type="nucleotide sequence ID" value="NZ_JAUSUG010000008.1"/>
</dbReference>
<sequence>MNNLIDFMLEELNKIHPRSYHEQVGDDNTMPYIVFTIPTTTPGTEDEVIIETRYWDDANTWNSVEDTKRLDELYDRVENHFNGNVFPSEGFSTRLYKLQGPRELPDPDPNLRRRELRFVAKTFFKKKG</sequence>
<evidence type="ECO:0000313" key="1">
    <source>
        <dbReference type="EMBL" id="MDQ0254928.1"/>
    </source>
</evidence>
<dbReference type="EMBL" id="JAUSUG010000008">
    <property type="protein sequence ID" value="MDQ0254928.1"/>
    <property type="molecule type" value="Genomic_DNA"/>
</dbReference>
<protein>
    <recommendedName>
        <fullName evidence="3">Tail terminator</fullName>
    </recommendedName>
</protein>
<organism evidence="1 2">
    <name type="scientific">Evansella vedderi</name>
    <dbReference type="NCBI Taxonomy" id="38282"/>
    <lineage>
        <taxon>Bacteria</taxon>
        <taxon>Bacillati</taxon>
        <taxon>Bacillota</taxon>
        <taxon>Bacilli</taxon>
        <taxon>Bacillales</taxon>
        <taxon>Bacillaceae</taxon>
        <taxon>Evansella</taxon>
    </lineage>
</organism>
<comment type="caution">
    <text evidence="1">The sequence shown here is derived from an EMBL/GenBank/DDBJ whole genome shotgun (WGS) entry which is preliminary data.</text>
</comment>
<dbReference type="Gene3D" id="3.30.2000.30">
    <property type="match status" value="1"/>
</dbReference>
<gene>
    <name evidence="1" type="ORF">J2S74_002310</name>
</gene>
<accession>A0ABT9ZUK6</accession>
<evidence type="ECO:0008006" key="3">
    <source>
        <dbReference type="Google" id="ProtNLM"/>
    </source>
</evidence>
<reference evidence="1 2" key="1">
    <citation type="submission" date="2023-07" db="EMBL/GenBank/DDBJ databases">
        <title>Genomic Encyclopedia of Type Strains, Phase IV (KMG-IV): sequencing the most valuable type-strain genomes for metagenomic binning, comparative biology and taxonomic classification.</title>
        <authorList>
            <person name="Goeker M."/>
        </authorList>
    </citation>
    <scope>NUCLEOTIDE SEQUENCE [LARGE SCALE GENOMIC DNA]</scope>
    <source>
        <strain evidence="1 2">DSM 9768</strain>
    </source>
</reference>
<proteinExistence type="predicted"/>
<name>A0ABT9ZUK6_9BACI</name>
<evidence type="ECO:0000313" key="2">
    <source>
        <dbReference type="Proteomes" id="UP001230005"/>
    </source>
</evidence>
<dbReference type="InterPro" id="IPR053745">
    <property type="entry name" value="Viral_Tail_Comp_sf"/>
</dbReference>
<dbReference type="Proteomes" id="UP001230005">
    <property type="component" value="Unassembled WGS sequence"/>
</dbReference>
<keyword evidence="2" id="KW-1185">Reference proteome</keyword>